<dbReference type="Proteomes" id="UP000800092">
    <property type="component" value="Unassembled WGS sequence"/>
</dbReference>
<protein>
    <submittedName>
        <fullName evidence="1">Uncharacterized protein</fullName>
    </submittedName>
</protein>
<accession>A0A6A6H3P8</accession>
<dbReference type="AlphaFoldDB" id="A0A6A6H3P8"/>
<name>A0A6A6H3P8_VIRVR</name>
<dbReference type="EMBL" id="ML991817">
    <property type="protein sequence ID" value="KAF2232320.1"/>
    <property type="molecule type" value="Genomic_DNA"/>
</dbReference>
<reference evidence="1" key="1">
    <citation type="journal article" date="2020" name="Stud. Mycol.">
        <title>101 Dothideomycetes genomes: a test case for predicting lifestyles and emergence of pathogens.</title>
        <authorList>
            <person name="Haridas S."/>
            <person name="Albert R."/>
            <person name="Binder M."/>
            <person name="Bloem J."/>
            <person name="Labutti K."/>
            <person name="Salamov A."/>
            <person name="Andreopoulos B."/>
            <person name="Baker S."/>
            <person name="Barry K."/>
            <person name="Bills G."/>
            <person name="Bluhm B."/>
            <person name="Cannon C."/>
            <person name="Castanera R."/>
            <person name="Culley D."/>
            <person name="Daum C."/>
            <person name="Ezra D."/>
            <person name="Gonzalez J."/>
            <person name="Henrissat B."/>
            <person name="Kuo A."/>
            <person name="Liang C."/>
            <person name="Lipzen A."/>
            <person name="Lutzoni F."/>
            <person name="Magnuson J."/>
            <person name="Mondo S."/>
            <person name="Nolan M."/>
            <person name="Ohm R."/>
            <person name="Pangilinan J."/>
            <person name="Park H.-J."/>
            <person name="Ramirez L."/>
            <person name="Alfaro M."/>
            <person name="Sun H."/>
            <person name="Tritt A."/>
            <person name="Yoshinaga Y."/>
            <person name="Zwiers L.-H."/>
            <person name="Turgeon B."/>
            <person name="Goodwin S."/>
            <person name="Spatafora J."/>
            <person name="Crous P."/>
            <person name="Grigoriev I."/>
        </authorList>
    </citation>
    <scope>NUCLEOTIDE SEQUENCE</scope>
    <source>
        <strain evidence="1">Tuck. ex Michener</strain>
    </source>
</reference>
<evidence type="ECO:0000313" key="1">
    <source>
        <dbReference type="EMBL" id="KAF2232320.1"/>
    </source>
</evidence>
<keyword evidence="2" id="KW-1185">Reference proteome</keyword>
<proteinExistence type="predicted"/>
<organism evidence="1 2">
    <name type="scientific">Viridothelium virens</name>
    <name type="common">Speckled blister lichen</name>
    <name type="synonym">Trypethelium virens</name>
    <dbReference type="NCBI Taxonomy" id="1048519"/>
    <lineage>
        <taxon>Eukaryota</taxon>
        <taxon>Fungi</taxon>
        <taxon>Dikarya</taxon>
        <taxon>Ascomycota</taxon>
        <taxon>Pezizomycotina</taxon>
        <taxon>Dothideomycetes</taxon>
        <taxon>Dothideomycetes incertae sedis</taxon>
        <taxon>Trypetheliales</taxon>
        <taxon>Trypetheliaceae</taxon>
        <taxon>Viridothelium</taxon>
    </lineage>
</organism>
<sequence length="224" mass="26101">MSPWAFLSTYLTTPAAFPSLRTLTIRPPPEPGLFVPGTASPSLSRHDHTCRCWWYPARVFVSQLCDPASPLRELRLKYRTHWNSRTGQWAVFREEGKLDVEALYVVRMLRVPRWRKVEEWEAEVGDEGLEGLMRIGRVRSEVKAYNEELLRRWEGKGKEEKEGFVVVRRETEGFVVDEREMARIEEGRKGMMLVLRSGGKTVSDTRRGDFEQFVQRWQGLGMPE</sequence>
<gene>
    <name evidence="1" type="ORF">EV356DRAFT_517616</name>
</gene>
<evidence type="ECO:0000313" key="2">
    <source>
        <dbReference type="Proteomes" id="UP000800092"/>
    </source>
</evidence>